<keyword evidence="5" id="KW-0418">Kinase</keyword>
<reference evidence="12 13" key="1">
    <citation type="journal article" date="2010" name="Nat. Biotechnol.">
        <title>Genome sequence of the model mushroom Schizophyllum commune.</title>
        <authorList>
            <person name="Ohm R.A."/>
            <person name="de Jong J.F."/>
            <person name="Lugones L.G."/>
            <person name="Aerts A."/>
            <person name="Kothe E."/>
            <person name="Stajich J.E."/>
            <person name="de Vries R.P."/>
            <person name="Record E."/>
            <person name="Levasseur A."/>
            <person name="Baker S.E."/>
            <person name="Bartholomew K.A."/>
            <person name="Coutinho P.M."/>
            <person name="Erdmann S."/>
            <person name="Fowler T.J."/>
            <person name="Gathman A.C."/>
            <person name="Lombard V."/>
            <person name="Henrissat B."/>
            <person name="Knabe N."/>
            <person name="Kuees U."/>
            <person name="Lilly W.W."/>
            <person name="Lindquist E."/>
            <person name="Lucas S."/>
            <person name="Magnuson J.K."/>
            <person name="Piumi F."/>
            <person name="Raudaskoski M."/>
            <person name="Salamov A."/>
            <person name="Schmutz J."/>
            <person name="Schwarze F.W.M.R."/>
            <person name="vanKuyk P.A."/>
            <person name="Horton J.S."/>
            <person name="Grigoriev I.V."/>
            <person name="Woesten H.A.B."/>
        </authorList>
    </citation>
    <scope>NUCLEOTIDE SEQUENCE [LARGE SCALE GENOMIC DNA]</scope>
    <source>
        <strain evidence="13">H4-8 / FGSC 9210</strain>
    </source>
</reference>
<evidence type="ECO:0000256" key="10">
    <source>
        <dbReference type="SAM" id="MobiDB-lite"/>
    </source>
</evidence>
<evidence type="ECO:0000256" key="9">
    <source>
        <dbReference type="PROSITE-ProRule" id="PRU10141"/>
    </source>
</evidence>
<keyword evidence="13" id="KW-1185">Reference proteome</keyword>
<dbReference type="STRING" id="578458.D8PRU4"/>
<dbReference type="Proteomes" id="UP000007431">
    <property type="component" value="Unassembled WGS sequence"/>
</dbReference>
<dbReference type="PANTHER" id="PTHR47634">
    <property type="entry name" value="PROTEIN KINASE DOMAIN-CONTAINING PROTEIN-RELATED"/>
    <property type="match status" value="1"/>
</dbReference>
<dbReference type="EC" id="2.7.11.1" evidence="1"/>
<feature type="region of interest" description="Disordered" evidence="10">
    <location>
        <begin position="215"/>
        <end position="266"/>
    </location>
</feature>
<evidence type="ECO:0000256" key="3">
    <source>
        <dbReference type="ARBA" id="ARBA00022679"/>
    </source>
</evidence>
<feature type="binding site" evidence="9">
    <location>
        <position position="89"/>
    </location>
    <ligand>
        <name>ATP</name>
        <dbReference type="ChEBI" id="CHEBI:30616"/>
    </ligand>
</feature>
<dbReference type="PROSITE" id="PS00107">
    <property type="entry name" value="PROTEIN_KINASE_ATP"/>
    <property type="match status" value="1"/>
</dbReference>
<dbReference type="PANTHER" id="PTHR47634:SF9">
    <property type="entry name" value="PROTEIN KINASE DOMAIN-CONTAINING PROTEIN-RELATED"/>
    <property type="match status" value="1"/>
</dbReference>
<dbReference type="GO" id="GO:0050684">
    <property type="term" value="P:regulation of mRNA processing"/>
    <property type="evidence" value="ECO:0007669"/>
    <property type="project" value="TreeGrafter"/>
</dbReference>
<gene>
    <name evidence="12" type="ORF">SCHCODRAFT_73484</name>
</gene>
<name>D8PRU4_SCHCM</name>
<dbReference type="SMART" id="SM00220">
    <property type="entry name" value="S_TKc"/>
    <property type="match status" value="1"/>
</dbReference>
<keyword evidence="3" id="KW-0808">Transferase</keyword>
<dbReference type="Gene3D" id="3.30.200.20">
    <property type="entry name" value="Phosphorylase Kinase, domain 1"/>
    <property type="match status" value="1"/>
</dbReference>
<dbReference type="GO" id="GO:0005737">
    <property type="term" value="C:cytoplasm"/>
    <property type="evidence" value="ECO:0007669"/>
    <property type="project" value="TreeGrafter"/>
</dbReference>
<evidence type="ECO:0000256" key="2">
    <source>
        <dbReference type="ARBA" id="ARBA00022527"/>
    </source>
</evidence>
<dbReference type="HOGENOM" id="CLU_000288_81_12_1"/>
<dbReference type="PROSITE" id="PS50011">
    <property type="entry name" value="PROTEIN_KINASE_DOM"/>
    <property type="match status" value="1"/>
</dbReference>
<dbReference type="GO" id="GO:0000245">
    <property type="term" value="P:spliceosomal complex assembly"/>
    <property type="evidence" value="ECO:0007669"/>
    <property type="project" value="TreeGrafter"/>
</dbReference>
<keyword evidence="2" id="KW-0723">Serine/threonine-protein kinase</keyword>
<sequence length="554" mass="61120">MAPKQQCAKYEYVVTPTGSKILPVEEPTEPHSKDEESPADYNSGGYLQVQVNDTFKNGRYRVVRKLGWGHFSTVWLVKDTQTKCHSALKVVKSAGRYAETARDEIKLLSRVASVSPSHPGREHIVSFLDSFTHQGPEASHICIVFEPLGENLLALIERNKKKGVPRALVKIIARQALLGLQYLHDECDLVHTDIKPENILISIPDVEAHIQSELCQSPTPTSRRVGVPHPTKSRAGVTIPTAQRPRRQVQIFDSQPLSSPRSPSVGFGFNSSSSSLSSGFKSRLHSGVPSASSSYGASIPKVPSGLSIPLRLSTNAASSPSSLPTPTATSPELTGPTTSPTGCPQSPTPTKPGAQKIPTRPSLETELEQVEEFCGPPISIKIADLGNATPSKKHYTEDIQTRQYRAPEAIVGRKDWDTRADIWSIACVVFELLTAEYLFDPQSQGELFTKDDDHMAQIIELLGDFELEAKMGGKYSRDLFDHNGHLRYIKTLKPWPLKSVMMQKYLYSEADADALCDFLLPMLVPDFHKRARASDMIDHPWLTVTPADEVVGEW</sequence>
<dbReference type="FunFam" id="1.10.510.10:FF:000275">
    <property type="entry name" value="SRSF protein kinase 2 isoform X3"/>
    <property type="match status" value="1"/>
</dbReference>
<keyword evidence="4 9" id="KW-0547">Nucleotide-binding</keyword>
<dbReference type="VEuPathDB" id="FungiDB:SCHCODRAFT_02610618"/>
<organism evidence="13">
    <name type="scientific">Schizophyllum commune (strain H4-8 / FGSC 9210)</name>
    <name type="common">Split gill fungus</name>
    <dbReference type="NCBI Taxonomy" id="578458"/>
    <lineage>
        <taxon>Eukaryota</taxon>
        <taxon>Fungi</taxon>
        <taxon>Dikarya</taxon>
        <taxon>Basidiomycota</taxon>
        <taxon>Agaricomycotina</taxon>
        <taxon>Agaricomycetes</taxon>
        <taxon>Agaricomycetidae</taxon>
        <taxon>Agaricales</taxon>
        <taxon>Schizophyllaceae</taxon>
        <taxon>Schizophyllum</taxon>
    </lineage>
</organism>
<comment type="catalytic activity">
    <reaction evidence="8">
        <text>L-seryl-[protein] + ATP = O-phospho-L-seryl-[protein] + ADP + H(+)</text>
        <dbReference type="Rhea" id="RHEA:17989"/>
        <dbReference type="Rhea" id="RHEA-COMP:9863"/>
        <dbReference type="Rhea" id="RHEA-COMP:11604"/>
        <dbReference type="ChEBI" id="CHEBI:15378"/>
        <dbReference type="ChEBI" id="CHEBI:29999"/>
        <dbReference type="ChEBI" id="CHEBI:30616"/>
        <dbReference type="ChEBI" id="CHEBI:83421"/>
        <dbReference type="ChEBI" id="CHEBI:456216"/>
        <dbReference type="EC" id="2.7.11.1"/>
    </reaction>
</comment>
<evidence type="ECO:0000256" key="4">
    <source>
        <dbReference type="ARBA" id="ARBA00022741"/>
    </source>
</evidence>
<protein>
    <recommendedName>
        <fullName evidence="1">non-specific serine/threonine protein kinase</fullName>
        <ecNumber evidence="1">2.7.11.1</ecNumber>
    </recommendedName>
</protein>
<evidence type="ECO:0000256" key="1">
    <source>
        <dbReference type="ARBA" id="ARBA00012513"/>
    </source>
</evidence>
<feature type="compositionally biased region" description="Low complexity" evidence="10">
    <location>
        <begin position="316"/>
        <end position="334"/>
    </location>
</feature>
<dbReference type="AlphaFoldDB" id="D8PRU4"/>
<dbReference type="PROSITE" id="PS00108">
    <property type="entry name" value="PROTEIN_KINASE_ST"/>
    <property type="match status" value="1"/>
</dbReference>
<keyword evidence="6 9" id="KW-0067">ATP-binding</keyword>
<evidence type="ECO:0000259" key="11">
    <source>
        <dbReference type="PROSITE" id="PS50011"/>
    </source>
</evidence>
<feature type="compositionally biased region" description="Polar residues" evidence="10">
    <location>
        <begin position="335"/>
        <end position="345"/>
    </location>
</feature>
<dbReference type="eggNOG" id="KOG1290">
    <property type="taxonomic scope" value="Eukaryota"/>
</dbReference>
<evidence type="ECO:0000256" key="7">
    <source>
        <dbReference type="ARBA" id="ARBA00047899"/>
    </source>
</evidence>
<feature type="compositionally biased region" description="Polar residues" evidence="10">
    <location>
        <begin position="251"/>
        <end position="261"/>
    </location>
</feature>
<dbReference type="GO" id="GO:0005524">
    <property type="term" value="F:ATP binding"/>
    <property type="evidence" value="ECO:0007669"/>
    <property type="project" value="UniProtKB-UniRule"/>
</dbReference>
<dbReference type="InterPro" id="IPR017441">
    <property type="entry name" value="Protein_kinase_ATP_BS"/>
</dbReference>
<dbReference type="InterPro" id="IPR051334">
    <property type="entry name" value="SRPK"/>
</dbReference>
<accession>D8PRU4</accession>
<comment type="catalytic activity">
    <reaction evidence="7">
        <text>L-threonyl-[protein] + ATP = O-phospho-L-threonyl-[protein] + ADP + H(+)</text>
        <dbReference type="Rhea" id="RHEA:46608"/>
        <dbReference type="Rhea" id="RHEA-COMP:11060"/>
        <dbReference type="Rhea" id="RHEA-COMP:11605"/>
        <dbReference type="ChEBI" id="CHEBI:15378"/>
        <dbReference type="ChEBI" id="CHEBI:30013"/>
        <dbReference type="ChEBI" id="CHEBI:30616"/>
        <dbReference type="ChEBI" id="CHEBI:61977"/>
        <dbReference type="ChEBI" id="CHEBI:456216"/>
        <dbReference type="EC" id="2.7.11.1"/>
    </reaction>
</comment>
<dbReference type="EMBL" id="GL377302">
    <property type="protein sequence ID" value="EFJ03874.1"/>
    <property type="molecule type" value="Genomic_DNA"/>
</dbReference>
<evidence type="ECO:0000256" key="8">
    <source>
        <dbReference type="ARBA" id="ARBA00048679"/>
    </source>
</evidence>
<dbReference type="InterPro" id="IPR000719">
    <property type="entry name" value="Prot_kinase_dom"/>
</dbReference>
<dbReference type="InterPro" id="IPR008271">
    <property type="entry name" value="Ser/Thr_kinase_AS"/>
</dbReference>
<dbReference type="GO" id="GO:0004674">
    <property type="term" value="F:protein serine/threonine kinase activity"/>
    <property type="evidence" value="ECO:0007669"/>
    <property type="project" value="UniProtKB-KW"/>
</dbReference>
<dbReference type="Gene3D" id="1.10.510.10">
    <property type="entry name" value="Transferase(Phosphotransferase) domain 1"/>
    <property type="match status" value="2"/>
</dbReference>
<proteinExistence type="predicted"/>
<feature type="region of interest" description="Disordered" evidence="10">
    <location>
        <begin position="278"/>
        <end position="299"/>
    </location>
</feature>
<feature type="domain" description="Protein kinase" evidence="11">
    <location>
        <begin position="60"/>
        <end position="542"/>
    </location>
</feature>
<dbReference type="GO" id="GO:0005634">
    <property type="term" value="C:nucleus"/>
    <property type="evidence" value="ECO:0007669"/>
    <property type="project" value="TreeGrafter"/>
</dbReference>
<evidence type="ECO:0000313" key="13">
    <source>
        <dbReference type="Proteomes" id="UP000007431"/>
    </source>
</evidence>
<dbReference type="Pfam" id="PF00069">
    <property type="entry name" value="Pkinase"/>
    <property type="match status" value="2"/>
</dbReference>
<dbReference type="InterPro" id="IPR011009">
    <property type="entry name" value="Kinase-like_dom_sf"/>
</dbReference>
<dbReference type="InParanoid" id="D8PRU4"/>
<evidence type="ECO:0000313" key="12">
    <source>
        <dbReference type="EMBL" id="EFJ03874.1"/>
    </source>
</evidence>
<evidence type="ECO:0000256" key="6">
    <source>
        <dbReference type="ARBA" id="ARBA00022840"/>
    </source>
</evidence>
<feature type="region of interest" description="Disordered" evidence="10">
    <location>
        <begin position="316"/>
        <end position="358"/>
    </location>
</feature>
<feature type="region of interest" description="Disordered" evidence="10">
    <location>
        <begin position="21"/>
        <end position="43"/>
    </location>
</feature>
<evidence type="ECO:0000256" key="5">
    <source>
        <dbReference type="ARBA" id="ARBA00022777"/>
    </source>
</evidence>
<dbReference type="SUPFAM" id="SSF56112">
    <property type="entry name" value="Protein kinase-like (PK-like)"/>
    <property type="match status" value="1"/>
</dbReference>
<dbReference type="OMA" id="MAPKQPC"/>